<dbReference type="Pfam" id="PF13843">
    <property type="entry name" value="DDE_Tnp_1_7"/>
    <property type="match status" value="1"/>
</dbReference>
<gene>
    <name evidence="3" type="ORF">EEDITHA_LOCUS15706</name>
</gene>
<accession>A0AAU9USN6</accession>
<sequence>MNSREIEEYLAIIDDGERSEDDLEESDAEDHEVSNENRDLHHDLESLVEEEHDECGDDPLMAEDPPLINETPVDGEVPQIPFPSTSQASRRATMKGLVWKVKKLVLNSDQTPFLGSTTYPPELRDQAATGTPYSIFSYFLTSEILEKIVEESNLYSVQKNVTKPLNFTETELRKFIAILIFITVIKYPNVRLSTRQQHQTSL</sequence>
<reference evidence="3" key="1">
    <citation type="submission" date="2022-03" db="EMBL/GenBank/DDBJ databases">
        <authorList>
            <person name="Tunstrom K."/>
        </authorList>
    </citation>
    <scope>NUCLEOTIDE SEQUENCE</scope>
</reference>
<dbReference type="Proteomes" id="UP001153954">
    <property type="component" value="Unassembled WGS sequence"/>
</dbReference>
<name>A0AAU9USN6_EUPED</name>
<organism evidence="3 4">
    <name type="scientific">Euphydryas editha</name>
    <name type="common">Edith's checkerspot</name>
    <dbReference type="NCBI Taxonomy" id="104508"/>
    <lineage>
        <taxon>Eukaryota</taxon>
        <taxon>Metazoa</taxon>
        <taxon>Ecdysozoa</taxon>
        <taxon>Arthropoda</taxon>
        <taxon>Hexapoda</taxon>
        <taxon>Insecta</taxon>
        <taxon>Pterygota</taxon>
        <taxon>Neoptera</taxon>
        <taxon>Endopterygota</taxon>
        <taxon>Lepidoptera</taxon>
        <taxon>Glossata</taxon>
        <taxon>Ditrysia</taxon>
        <taxon>Papilionoidea</taxon>
        <taxon>Nymphalidae</taxon>
        <taxon>Nymphalinae</taxon>
        <taxon>Euphydryas</taxon>
    </lineage>
</organism>
<feature type="compositionally biased region" description="Acidic residues" evidence="1">
    <location>
        <begin position="17"/>
        <end position="30"/>
    </location>
</feature>
<dbReference type="InterPro" id="IPR029526">
    <property type="entry name" value="PGBD"/>
</dbReference>
<evidence type="ECO:0000313" key="4">
    <source>
        <dbReference type="Proteomes" id="UP001153954"/>
    </source>
</evidence>
<proteinExistence type="predicted"/>
<evidence type="ECO:0000259" key="2">
    <source>
        <dbReference type="Pfam" id="PF13843"/>
    </source>
</evidence>
<dbReference type="PANTHER" id="PTHR47272">
    <property type="entry name" value="DDE_TNP_1_7 DOMAIN-CONTAINING PROTEIN"/>
    <property type="match status" value="1"/>
</dbReference>
<evidence type="ECO:0000313" key="3">
    <source>
        <dbReference type="EMBL" id="CAH2100897.1"/>
    </source>
</evidence>
<feature type="compositionally biased region" description="Basic and acidic residues" evidence="1">
    <location>
        <begin position="31"/>
        <end position="45"/>
    </location>
</feature>
<dbReference type="PANTHER" id="PTHR47272:SF1">
    <property type="entry name" value="PIGGYBAC TRANSPOSABLE ELEMENT-DERIVED PROTEIN 3-LIKE"/>
    <property type="match status" value="1"/>
</dbReference>
<feature type="domain" description="PiggyBac transposable element-derived protein" evidence="2">
    <location>
        <begin position="131"/>
        <end position="190"/>
    </location>
</feature>
<dbReference type="AlphaFoldDB" id="A0AAU9USN6"/>
<evidence type="ECO:0000256" key="1">
    <source>
        <dbReference type="SAM" id="MobiDB-lite"/>
    </source>
</evidence>
<keyword evidence="4" id="KW-1185">Reference proteome</keyword>
<protein>
    <recommendedName>
        <fullName evidence="2">PiggyBac transposable element-derived protein domain-containing protein</fullName>
    </recommendedName>
</protein>
<dbReference type="EMBL" id="CAKOGL010000023">
    <property type="protein sequence ID" value="CAH2100897.1"/>
    <property type="molecule type" value="Genomic_DNA"/>
</dbReference>
<comment type="caution">
    <text evidence="3">The sequence shown here is derived from an EMBL/GenBank/DDBJ whole genome shotgun (WGS) entry which is preliminary data.</text>
</comment>
<feature type="region of interest" description="Disordered" evidence="1">
    <location>
        <begin position="1"/>
        <end position="51"/>
    </location>
</feature>